<dbReference type="PANTHER" id="PTHR33048:SF47">
    <property type="entry name" value="INTEGRAL MEMBRANE PROTEIN-RELATED"/>
    <property type="match status" value="1"/>
</dbReference>
<feature type="domain" description="Rhodopsin" evidence="8">
    <location>
        <begin position="109"/>
        <end position="147"/>
    </location>
</feature>
<keyword evidence="3 7" id="KW-1133">Transmembrane helix</keyword>
<keyword evidence="4 7" id="KW-0472">Membrane</keyword>
<feature type="region of interest" description="Disordered" evidence="6">
    <location>
        <begin position="173"/>
        <end position="192"/>
    </location>
</feature>
<feature type="transmembrane region" description="Helical" evidence="7">
    <location>
        <begin position="32"/>
        <end position="55"/>
    </location>
</feature>
<evidence type="ECO:0000256" key="6">
    <source>
        <dbReference type="SAM" id="MobiDB-lite"/>
    </source>
</evidence>
<evidence type="ECO:0000256" key="1">
    <source>
        <dbReference type="ARBA" id="ARBA00004141"/>
    </source>
</evidence>
<dbReference type="GO" id="GO:0016020">
    <property type="term" value="C:membrane"/>
    <property type="evidence" value="ECO:0007669"/>
    <property type="project" value="UniProtKB-SubCell"/>
</dbReference>
<evidence type="ECO:0000256" key="3">
    <source>
        <dbReference type="ARBA" id="ARBA00022989"/>
    </source>
</evidence>
<accession>A0A9W8XXG6</accession>
<feature type="region of interest" description="Disordered" evidence="6">
    <location>
        <begin position="202"/>
        <end position="245"/>
    </location>
</feature>
<keyword evidence="10" id="KW-1185">Reference proteome</keyword>
<reference evidence="9" key="1">
    <citation type="submission" date="2022-10" db="EMBL/GenBank/DDBJ databases">
        <title>Tapping the CABI collections for fungal endophytes: first genome assemblies for Collariella, Neodidymelliopsis, Ascochyta clinopodiicola, Didymella pomorum, Didymosphaeria variabile, Neocosmospora piperis and Neocucurbitaria cava.</title>
        <authorList>
            <person name="Hill R."/>
        </authorList>
    </citation>
    <scope>NUCLEOTIDE SEQUENCE</scope>
    <source>
        <strain evidence="9">IMI 356815</strain>
    </source>
</reference>
<dbReference type="Proteomes" id="UP001140513">
    <property type="component" value="Unassembled WGS sequence"/>
</dbReference>
<dbReference type="InterPro" id="IPR049326">
    <property type="entry name" value="Rhodopsin_dom_fungi"/>
</dbReference>
<comment type="subcellular location">
    <subcellularLocation>
        <location evidence="1">Membrane</location>
        <topology evidence="1">Multi-pass membrane protein</topology>
    </subcellularLocation>
</comment>
<evidence type="ECO:0000313" key="9">
    <source>
        <dbReference type="EMBL" id="KAJ4361013.1"/>
    </source>
</evidence>
<proteinExistence type="inferred from homology"/>
<dbReference type="OrthoDB" id="5342292at2759"/>
<evidence type="ECO:0000256" key="7">
    <source>
        <dbReference type="SAM" id="Phobius"/>
    </source>
</evidence>
<dbReference type="Pfam" id="PF20684">
    <property type="entry name" value="Fung_rhodopsin"/>
    <property type="match status" value="1"/>
</dbReference>
<gene>
    <name evidence="9" type="ORF">N0V89_001582</name>
</gene>
<sequence>MELSMTKGVLTIIPAPEGYDVDFDNPKRNGNVTCYCLTGVGGFLALLFLGQRLYVKAVLRKRLTIDDCEYLKYLCFLSKKLLNRRTRYPHCGMGEMIPNHEPMALLVTEIEQVDSTWVAGPINYWVSIEANLLIICASLPTVRQFIRTVAPGLLSSIQDSNYYSKGSRGDIVTIGGGSRGNRSSRRRGPYDSDIMMETLVDASSSPHAHENEEGNLRSSADGDSNRAVPHGGIMKTQTAEVTYSR</sequence>
<evidence type="ECO:0000256" key="2">
    <source>
        <dbReference type="ARBA" id="ARBA00022692"/>
    </source>
</evidence>
<evidence type="ECO:0000256" key="4">
    <source>
        <dbReference type="ARBA" id="ARBA00023136"/>
    </source>
</evidence>
<keyword evidence="2 7" id="KW-0812">Transmembrane</keyword>
<organism evidence="9 10">
    <name type="scientific">Didymosphaeria variabile</name>
    <dbReference type="NCBI Taxonomy" id="1932322"/>
    <lineage>
        <taxon>Eukaryota</taxon>
        <taxon>Fungi</taxon>
        <taxon>Dikarya</taxon>
        <taxon>Ascomycota</taxon>
        <taxon>Pezizomycotina</taxon>
        <taxon>Dothideomycetes</taxon>
        <taxon>Pleosporomycetidae</taxon>
        <taxon>Pleosporales</taxon>
        <taxon>Massarineae</taxon>
        <taxon>Didymosphaeriaceae</taxon>
        <taxon>Didymosphaeria</taxon>
    </lineage>
</organism>
<protein>
    <recommendedName>
        <fullName evidence="8">Rhodopsin domain-containing protein</fullName>
    </recommendedName>
</protein>
<dbReference type="GeneID" id="80905112"/>
<evidence type="ECO:0000256" key="5">
    <source>
        <dbReference type="ARBA" id="ARBA00038359"/>
    </source>
</evidence>
<evidence type="ECO:0000313" key="10">
    <source>
        <dbReference type="Proteomes" id="UP001140513"/>
    </source>
</evidence>
<name>A0A9W8XXG6_9PLEO</name>
<feature type="compositionally biased region" description="Polar residues" evidence="6">
    <location>
        <begin position="235"/>
        <end position="245"/>
    </location>
</feature>
<comment type="caution">
    <text evidence="9">The sequence shown here is derived from an EMBL/GenBank/DDBJ whole genome shotgun (WGS) entry which is preliminary data.</text>
</comment>
<evidence type="ECO:0000259" key="8">
    <source>
        <dbReference type="Pfam" id="PF20684"/>
    </source>
</evidence>
<dbReference type="InterPro" id="IPR052337">
    <property type="entry name" value="SAT4-like"/>
</dbReference>
<dbReference type="EMBL" id="JAPEUX010000001">
    <property type="protein sequence ID" value="KAJ4361013.1"/>
    <property type="molecule type" value="Genomic_DNA"/>
</dbReference>
<dbReference type="RefSeq" id="XP_056077215.1">
    <property type="nucleotide sequence ID" value="XM_056210393.1"/>
</dbReference>
<dbReference type="PANTHER" id="PTHR33048">
    <property type="entry name" value="PTH11-LIKE INTEGRAL MEMBRANE PROTEIN (AFU_ORTHOLOGUE AFUA_5G11245)"/>
    <property type="match status" value="1"/>
</dbReference>
<dbReference type="AlphaFoldDB" id="A0A9W8XXG6"/>
<comment type="similarity">
    <text evidence="5">Belongs to the SAT4 family.</text>
</comment>